<evidence type="ECO:0000259" key="2">
    <source>
        <dbReference type="Pfam" id="PF19044"/>
    </source>
</evidence>
<feature type="domain" description="TraC-like" evidence="3">
    <location>
        <begin position="45"/>
        <end position="204"/>
    </location>
</feature>
<organism evidence="4 5">
    <name type="scientific">Reticulibacter mediterranei</name>
    <dbReference type="NCBI Taxonomy" id="2778369"/>
    <lineage>
        <taxon>Bacteria</taxon>
        <taxon>Bacillati</taxon>
        <taxon>Chloroflexota</taxon>
        <taxon>Ktedonobacteria</taxon>
        <taxon>Ktedonobacterales</taxon>
        <taxon>Reticulibacteraceae</taxon>
        <taxon>Reticulibacter</taxon>
    </lineage>
</organism>
<dbReference type="Pfam" id="PF19044">
    <property type="entry name" value="P-loop_TraG"/>
    <property type="match status" value="1"/>
</dbReference>
<reference evidence="4" key="1">
    <citation type="submission" date="2020-10" db="EMBL/GenBank/DDBJ databases">
        <title>Taxonomic study of unclassified bacteria belonging to the class Ktedonobacteria.</title>
        <authorList>
            <person name="Yabe S."/>
            <person name="Wang C.M."/>
            <person name="Zheng Y."/>
            <person name="Sakai Y."/>
            <person name="Cavaletti L."/>
            <person name="Monciardini P."/>
            <person name="Donadio S."/>
        </authorList>
    </citation>
    <scope>NUCLEOTIDE SEQUENCE</scope>
    <source>
        <strain evidence="4">ID150040</strain>
    </source>
</reference>
<evidence type="ECO:0000313" key="5">
    <source>
        <dbReference type="Proteomes" id="UP000597444"/>
    </source>
</evidence>
<evidence type="ECO:0000313" key="4">
    <source>
        <dbReference type="EMBL" id="GHO96380.1"/>
    </source>
</evidence>
<evidence type="ECO:0000256" key="1">
    <source>
        <dbReference type="SAM" id="MobiDB-lite"/>
    </source>
</evidence>
<dbReference type="AlphaFoldDB" id="A0A8J3IPZ7"/>
<dbReference type="Gene3D" id="3.40.50.300">
    <property type="entry name" value="P-loop containing nucleotide triphosphate hydrolases"/>
    <property type="match status" value="1"/>
</dbReference>
<accession>A0A8J3IPZ7</accession>
<evidence type="ECO:0008006" key="6">
    <source>
        <dbReference type="Google" id="ProtNLM"/>
    </source>
</evidence>
<feature type="compositionally biased region" description="Basic and acidic residues" evidence="1">
    <location>
        <begin position="858"/>
        <end position="870"/>
    </location>
</feature>
<dbReference type="InterPro" id="IPR043964">
    <property type="entry name" value="P-loop_TraG"/>
</dbReference>
<dbReference type="Pfam" id="PF26593">
    <property type="entry name" value="TraC-like"/>
    <property type="match status" value="1"/>
</dbReference>
<keyword evidence="5" id="KW-1185">Reference proteome</keyword>
<dbReference type="InterPro" id="IPR051162">
    <property type="entry name" value="T4SS_component"/>
</dbReference>
<evidence type="ECO:0000259" key="3">
    <source>
        <dbReference type="Pfam" id="PF26593"/>
    </source>
</evidence>
<sequence>MRRAAPVPPSLLFTTPMSIVKNFIRLREVAGDVVCLDLGRKNYEYRGILKIDAINFAFMSEEQQEGVIEGFKAFLNGISFPIQILVRNQAYDPEAYLSRIESIEGDLAEIAIDHAQFIRQLATYRSLIKREYYIIVPADYQNTKHKTEALINGQLQLRTRMEELLRQLERVGLSGRRLNAMEIIALYQRCLTPMEAQLGSITDGMVRGVNSIMESAYEEDRKPRSHVTSLSLAEQEQELLELAAHYQLFDEKDKKKKKKKDQKEKVPGFVSLPALVTPSSIEIFPNYVRVDGEVGHDYLRTLTITSYPRSAYPGWFESIIQIDEPYVDFSIHITPFPPEKVNARLGRKAVEFRGSVLVARRQGRTPDPSTTIALEDVDQLRESLARGDERVFGITACIQVRAEDRQKLLERSNRLVSTIRSLDFRALPAHWQHHLGMLSCLPDATNVIESGRLFGTGAASTFFPFAGSDIGMNSGVMFGIHPNGSLILINPFDSNQLENANMVVFAKSGAGKSFFLKTVSSRLLPTCNVYVIDPEAEYSNLCERVNGQYIRLSSDSLQINPFELYGQGNSVGPAGKEEGGFFREKLLNLITLLELLLSDDGTLPQKEKAFLYRCLVKTYDNRGITMDPTTHGRTPPNMQEFFVIMSSALRGDDRFGISEDVYGLSERLERYLHLFPTRTKLSLDNRFVNFNIRELVDTLKPVGLFIITEFLWTKMRQARRSQTVQDNSIVLIDEAWLLMKFSQGAKFLEEFARRIRKYGGGLWCTTQNSDDFLGSDEGKTILAMSTMKFLMKQDSSTIDSVMRTFNLSARQKSFLLGAKRGEGLFATKGWAQMEVVASPKEAEMANTTVVSTLSLQSGEKEKEATSEHTNSKRSLGSSTTPLMIDSPAKERRFTNSQSLKHERRS</sequence>
<feature type="compositionally biased region" description="Polar residues" evidence="1">
    <location>
        <begin position="872"/>
        <end position="881"/>
    </location>
</feature>
<proteinExistence type="predicted"/>
<gene>
    <name evidence="4" type="ORF">KSF_064280</name>
</gene>
<protein>
    <recommendedName>
        <fullName evidence="6">TraG P-loop domain-containing protein</fullName>
    </recommendedName>
</protein>
<dbReference type="EMBL" id="BNJK01000001">
    <property type="protein sequence ID" value="GHO96380.1"/>
    <property type="molecule type" value="Genomic_DNA"/>
</dbReference>
<name>A0A8J3IPZ7_9CHLR</name>
<dbReference type="SUPFAM" id="SSF52540">
    <property type="entry name" value="P-loop containing nucleoside triphosphate hydrolases"/>
    <property type="match status" value="1"/>
</dbReference>
<dbReference type="PANTHER" id="PTHR30121">
    <property type="entry name" value="UNCHARACTERIZED PROTEIN YJGR-RELATED"/>
    <property type="match status" value="1"/>
</dbReference>
<feature type="domain" description="TraG P-loop" evidence="2">
    <location>
        <begin position="490"/>
        <end position="820"/>
    </location>
</feature>
<dbReference type="PANTHER" id="PTHR30121:SF6">
    <property type="entry name" value="SLR6007 PROTEIN"/>
    <property type="match status" value="1"/>
</dbReference>
<dbReference type="Proteomes" id="UP000597444">
    <property type="component" value="Unassembled WGS sequence"/>
</dbReference>
<comment type="caution">
    <text evidence="4">The sequence shown here is derived from an EMBL/GenBank/DDBJ whole genome shotgun (WGS) entry which is preliminary data.</text>
</comment>
<dbReference type="CDD" id="cd01127">
    <property type="entry name" value="TrwB_TraG_TraD_VirD4"/>
    <property type="match status" value="1"/>
</dbReference>
<dbReference type="InterPro" id="IPR058596">
    <property type="entry name" value="TraC-like_dom"/>
</dbReference>
<dbReference type="InterPro" id="IPR027417">
    <property type="entry name" value="P-loop_NTPase"/>
</dbReference>
<dbReference type="Gene3D" id="1.10.8.730">
    <property type="match status" value="1"/>
</dbReference>
<feature type="region of interest" description="Disordered" evidence="1">
    <location>
        <begin position="853"/>
        <end position="905"/>
    </location>
</feature>
<dbReference type="RefSeq" id="WP_220207012.1">
    <property type="nucleotide sequence ID" value="NZ_BNJK01000001.1"/>
</dbReference>